<dbReference type="SUPFAM" id="SSF55846">
    <property type="entry name" value="N-acetylmuramoyl-L-alanine amidase-like"/>
    <property type="match status" value="1"/>
</dbReference>
<dbReference type="GO" id="GO:0008745">
    <property type="term" value="F:N-acetylmuramoyl-L-alanine amidase activity"/>
    <property type="evidence" value="ECO:0007669"/>
    <property type="project" value="InterPro"/>
</dbReference>
<dbReference type="EMBL" id="CACRTB010000037">
    <property type="protein sequence ID" value="VYT42597.1"/>
    <property type="molecule type" value="Genomic_DNA"/>
</dbReference>
<evidence type="ECO:0000259" key="3">
    <source>
        <dbReference type="SMART" id="SM00701"/>
    </source>
</evidence>
<dbReference type="InterPro" id="IPR002502">
    <property type="entry name" value="Amidase_domain"/>
</dbReference>
<dbReference type="SMART" id="SM00701">
    <property type="entry name" value="PGRP"/>
    <property type="match status" value="1"/>
</dbReference>
<protein>
    <submittedName>
        <fullName evidence="4">N-acetylmuramoyl-L-alanine amidase</fullName>
    </submittedName>
</protein>
<dbReference type="Pfam" id="PF01510">
    <property type="entry name" value="Amidase_2"/>
    <property type="match status" value="1"/>
</dbReference>
<feature type="domain" description="N-acetylmuramoyl-L-alanine amidase" evidence="2">
    <location>
        <begin position="1"/>
        <end position="137"/>
    </location>
</feature>
<organism evidence="4">
    <name type="scientific">Bacteroides caccae</name>
    <dbReference type="NCBI Taxonomy" id="47678"/>
    <lineage>
        <taxon>Bacteria</taxon>
        <taxon>Pseudomonadati</taxon>
        <taxon>Bacteroidota</taxon>
        <taxon>Bacteroidia</taxon>
        <taxon>Bacteroidales</taxon>
        <taxon>Bacteroidaceae</taxon>
        <taxon>Bacteroides</taxon>
    </lineage>
</organism>
<dbReference type="PANTHER" id="PTHR11022">
    <property type="entry name" value="PEPTIDOGLYCAN RECOGNITION PROTEIN"/>
    <property type="match status" value="1"/>
</dbReference>
<dbReference type="InterPro" id="IPR036505">
    <property type="entry name" value="Amidase/PGRP_sf"/>
</dbReference>
<dbReference type="RefSeq" id="WP_229108215.1">
    <property type="nucleotide sequence ID" value="NZ_CACRTB010000037.1"/>
</dbReference>
<gene>
    <name evidence="4" type="ORF">BCLFYP20_04011</name>
</gene>
<dbReference type="SMART" id="SM00644">
    <property type="entry name" value="Ami_2"/>
    <property type="match status" value="1"/>
</dbReference>
<dbReference type="GO" id="GO:0009253">
    <property type="term" value="P:peptidoglycan catabolic process"/>
    <property type="evidence" value="ECO:0007669"/>
    <property type="project" value="InterPro"/>
</dbReference>
<dbReference type="PANTHER" id="PTHR11022:SF41">
    <property type="entry name" value="PEPTIDOGLYCAN-RECOGNITION PROTEIN LC-RELATED"/>
    <property type="match status" value="1"/>
</dbReference>
<dbReference type="GO" id="GO:0008270">
    <property type="term" value="F:zinc ion binding"/>
    <property type="evidence" value="ECO:0007669"/>
    <property type="project" value="InterPro"/>
</dbReference>
<name>A0A6N2WKW4_9BACE</name>
<proteinExistence type="inferred from homology"/>
<evidence type="ECO:0000256" key="1">
    <source>
        <dbReference type="ARBA" id="ARBA00007553"/>
    </source>
</evidence>
<reference evidence="4" key="1">
    <citation type="submission" date="2019-11" db="EMBL/GenBank/DDBJ databases">
        <authorList>
            <person name="Feng L."/>
        </authorList>
    </citation>
    <scope>NUCLEOTIDE SEQUENCE</scope>
    <source>
        <strain evidence="4">BcaccaeLFYP20</strain>
    </source>
</reference>
<dbReference type="Gene3D" id="3.40.80.10">
    <property type="entry name" value="Peptidoglycan recognition protein-like"/>
    <property type="match status" value="1"/>
</dbReference>
<comment type="similarity">
    <text evidence="1">Belongs to the N-acetylmuramoyl-L-alanine amidase 2 family.</text>
</comment>
<evidence type="ECO:0000313" key="4">
    <source>
        <dbReference type="EMBL" id="VYT42597.1"/>
    </source>
</evidence>
<dbReference type="InterPro" id="IPR015510">
    <property type="entry name" value="PGRP"/>
</dbReference>
<evidence type="ECO:0000259" key="2">
    <source>
        <dbReference type="SMART" id="SM00644"/>
    </source>
</evidence>
<dbReference type="InterPro" id="IPR006619">
    <property type="entry name" value="PGRP_domain_met/bac"/>
</dbReference>
<sequence>MEKPEDNYLPREIKLLVIHCSATRCNVPFTVEQLRQCHLQRGFKDIGYHFYITRDGELHHCRPISEPGAHVRGFNRHSIGICYEGGLDENGCPADTRTQAQRFALLDLLTILRHQYPEAQILGHYQLSASIHSKHPIKYTLYFHKIENSISTLVKS</sequence>
<accession>A0A6N2WKW4</accession>
<dbReference type="CDD" id="cd06583">
    <property type="entry name" value="PGRP"/>
    <property type="match status" value="1"/>
</dbReference>
<feature type="domain" description="Peptidoglycan recognition protein family" evidence="3">
    <location>
        <begin position="2"/>
        <end position="128"/>
    </location>
</feature>
<dbReference type="AlphaFoldDB" id="A0A6N2WKW4"/>